<dbReference type="GO" id="GO:0003676">
    <property type="term" value="F:nucleic acid binding"/>
    <property type="evidence" value="ECO:0007669"/>
    <property type="project" value="InterPro"/>
</dbReference>
<dbReference type="Proteomes" id="UP000800200">
    <property type="component" value="Unassembled WGS sequence"/>
</dbReference>
<dbReference type="AlphaFoldDB" id="A0A6A6ESA0"/>
<proteinExistence type="predicted"/>
<dbReference type="OrthoDB" id="3687914at2759"/>
<evidence type="ECO:0000313" key="2">
    <source>
        <dbReference type="Proteomes" id="UP000800200"/>
    </source>
</evidence>
<name>A0A6A6ESA0_9PEZI</name>
<organism evidence="1 2">
    <name type="scientific">Zopfia rhizophila CBS 207.26</name>
    <dbReference type="NCBI Taxonomy" id="1314779"/>
    <lineage>
        <taxon>Eukaryota</taxon>
        <taxon>Fungi</taxon>
        <taxon>Dikarya</taxon>
        <taxon>Ascomycota</taxon>
        <taxon>Pezizomycotina</taxon>
        <taxon>Dothideomycetes</taxon>
        <taxon>Dothideomycetes incertae sedis</taxon>
        <taxon>Zopfiaceae</taxon>
        <taxon>Zopfia</taxon>
    </lineage>
</organism>
<protein>
    <recommendedName>
        <fullName evidence="3">Tc1-like transposase DDE domain-containing protein</fullName>
    </recommendedName>
</protein>
<evidence type="ECO:0008006" key="3">
    <source>
        <dbReference type="Google" id="ProtNLM"/>
    </source>
</evidence>
<dbReference type="Gene3D" id="3.30.420.10">
    <property type="entry name" value="Ribonuclease H-like superfamily/Ribonuclease H"/>
    <property type="match status" value="1"/>
</dbReference>
<gene>
    <name evidence="1" type="ORF">K469DRAFT_689225</name>
</gene>
<dbReference type="EMBL" id="ML994612">
    <property type="protein sequence ID" value="KAF2194181.1"/>
    <property type="molecule type" value="Genomic_DNA"/>
</dbReference>
<sequence length="132" mass="15888">MFWCCYCYEYKGPYHIWEVETKKEREKSLKQLAEVNGELKPIARDVFERREKLIDLTTIRRGRSAKFENAYKPRGTWKAVKPLYCDSGLGSIDWWRYQQEIIIGKLKPFFKEMERIRPRMMVHQDNAPVHSA</sequence>
<keyword evidence="2" id="KW-1185">Reference proteome</keyword>
<reference evidence="1" key="1">
    <citation type="journal article" date="2020" name="Stud. Mycol.">
        <title>101 Dothideomycetes genomes: a test case for predicting lifestyles and emergence of pathogens.</title>
        <authorList>
            <person name="Haridas S."/>
            <person name="Albert R."/>
            <person name="Binder M."/>
            <person name="Bloem J."/>
            <person name="Labutti K."/>
            <person name="Salamov A."/>
            <person name="Andreopoulos B."/>
            <person name="Baker S."/>
            <person name="Barry K."/>
            <person name="Bills G."/>
            <person name="Bluhm B."/>
            <person name="Cannon C."/>
            <person name="Castanera R."/>
            <person name="Culley D."/>
            <person name="Daum C."/>
            <person name="Ezra D."/>
            <person name="Gonzalez J."/>
            <person name="Henrissat B."/>
            <person name="Kuo A."/>
            <person name="Liang C."/>
            <person name="Lipzen A."/>
            <person name="Lutzoni F."/>
            <person name="Magnuson J."/>
            <person name="Mondo S."/>
            <person name="Nolan M."/>
            <person name="Ohm R."/>
            <person name="Pangilinan J."/>
            <person name="Park H.-J."/>
            <person name="Ramirez L."/>
            <person name="Alfaro M."/>
            <person name="Sun H."/>
            <person name="Tritt A."/>
            <person name="Yoshinaga Y."/>
            <person name="Zwiers L.-H."/>
            <person name="Turgeon B."/>
            <person name="Goodwin S."/>
            <person name="Spatafora J."/>
            <person name="Crous P."/>
            <person name="Grigoriev I."/>
        </authorList>
    </citation>
    <scope>NUCLEOTIDE SEQUENCE</scope>
    <source>
        <strain evidence="1">CBS 207.26</strain>
    </source>
</reference>
<dbReference type="InterPro" id="IPR036397">
    <property type="entry name" value="RNaseH_sf"/>
</dbReference>
<accession>A0A6A6ESA0</accession>
<evidence type="ECO:0000313" key="1">
    <source>
        <dbReference type="EMBL" id="KAF2194181.1"/>
    </source>
</evidence>